<keyword evidence="3 6" id="KW-0238">DNA-binding</keyword>
<dbReference type="Pfam" id="PF13377">
    <property type="entry name" value="Peripla_BP_3"/>
    <property type="match status" value="1"/>
</dbReference>
<dbReference type="SUPFAM" id="SSF53822">
    <property type="entry name" value="Periplasmic binding protein-like I"/>
    <property type="match status" value="1"/>
</dbReference>
<feature type="domain" description="HTH lacI-type" evidence="5">
    <location>
        <begin position="1"/>
        <end position="56"/>
    </location>
</feature>
<dbReference type="SMART" id="SM00354">
    <property type="entry name" value="HTH_LACI"/>
    <property type="match status" value="1"/>
</dbReference>
<evidence type="ECO:0000313" key="7">
    <source>
        <dbReference type="Proteomes" id="UP000281708"/>
    </source>
</evidence>
<dbReference type="Gene3D" id="1.10.260.40">
    <property type="entry name" value="lambda repressor-like DNA-binding domains"/>
    <property type="match status" value="1"/>
</dbReference>
<comment type="caution">
    <text evidence="6">The sequence shown here is derived from an EMBL/GenBank/DDBJ whole genome shotgun (WGS) entry which is preliminary data.</text>
</comment>
<evidence type="ECO:0000313" key="6">
    <source>
        <dbReference type="EMBL" id="RLV51244.1"/>
    </source>
</evidence>
<organism evidence="6 7">
    <name type="scientific">Nocardioides mangrovicus</name>
    <dbReference type="NCBI Taxonomy" id="2478913"/>
    <lineage>
        <taxon>Bacteria</taxon>
        <taxon>Bacillati</taxon>
        <taxon>Actinomycetota</taxon>
        <taxon>Actinomycetes</taxon>
        <taxon>Propionibacteriales</taxon>
        <taxon>Nocardioidaceae</taxon>
        <taxon>Nocardioides</taxon>
    </lineage>
</organism>
<dbReference type="PANTHER" id="PTHR30146">
    <property type="entry name" value="LACI-RELATED TRANSCRIPTIONAL REPRESSOR"/>
    <property type="match status" value="1"/>
</dbReference>
<dbReference type="CDD" id="cd06288">
    <property type="entry name" value="PBP1_sucrose_transcription_regulator"/>
    <property type="match status" value="1"/>
</dbReference>
<dbReference type="AlphaFoldDB" id="A0A3L8P7U2"/>
<keyword evidence="7" id="KW-1185">Reference proteome</keyword>
<dbReference type="EMBL" id="RDBE01000001">
    <property type="protein sequence ID" value="RLV51244.1"/>
    <property type="molecule type" value="Genomic_DNA"/>
</dbReference>
<evidence type="ECO:0000256" key="2">
    <source>
        <dbReference type="ARBA" id="ARBA00023015"/>
    </source>
</evidence>
<reference evidence="6 7" key="1">
    <citation type="submission" date="2018-10" db="EMBL/GenBank/DDBJ databases">
        <title>Marmoricola sp. 4Q3S-7 whole genome shotgun sequence.</title>
        <authorList>
            <person name="Li F."/>
        </authorList>
    </citation>
    <scope>NUCLEOTIDE SEQUENCE [LARGE SCALE GENOMIC DNA]</scope>
    <source>
        <strain evidence="6 7">4Q3S-7</strain>
    </source>
</reference>
<accession>A0A3L8P7U2</accession>
<dbReference type="GO" id="GO:0000976">
    <property type="term" value="F:transcription cis-regulatory region binding"/>
    <property type="evidence" value="ECO:0007669"/>
    <property type="project" value="TreeGrafter"/>
</dbReference>
<dbReference type="Gene3D" id="3.40.50.2300">
    <property type="match status" value="2"/>
</dbReference>
<dbReference type="Proteomes" id="UP000281708">
    <property type="component" value="Unassembled WGS sequence"/>
</dbReference>
<keyword evidence="4" id="KW-0804">Transcription</keyword>
<dbReference type="PANTHER" id="PTHR30146:SF148">
    <property type="entry name" value="HTH-TYPE TRANSCRIPTIONAL REPRESSOR PURR-RELATED"/>
    <property type="match status" value="1"/>
</dbReference>
<evidence type="ECO:0000256" key="1">
    <source>
        <dbReference type="ARBA" id="ARBA00022491"/>
    </source>
</evidence>
<dbReference type="GO" id="GO:0003700">
    <property type="term" value="F:DNA-binding transcription factor activity"/>
    <property type="evidence" value="ECO:0007669"/>
    <property type="project" value="TreeGrafter"/>
</dbReference>
<keyword evidence="1" id="KW-0678">Repressor</keyword>
<evidence type="ECO:0000256" key="4">
    <source>
        <dbReference type="ARBA" id="ARBA00023163"/>
    </source>
</evidence>
<keyword evidence="2" id="KW-0805">Transcription regulation</keyword>
<name>A0A3L8P7U2_9ACTN</name>
<gene>
    <name evidence="6" type="ORF">D9V37_02150</name>
</gene>
<proteinExistence type="predicted"/>
<dbReference type="Pfam" id="PF00356">
    <property type="entry name" value="LacI"/>
    <property type="match status" value="1"/>
</dbReference>
<dbReference type="InterPro" id="IPR046335">
    <property type="entry name" value="LacI/GalR-like_sensor"/>
</dbReference>
<protein>
    <submittedName>
        <fullName evidence="6">LacI family DNA-binding transcriptional regulator</fullName>
    </submittedName>
</protein>
<dbReference type="SUPFAM" id="SSF47413">
    <property type="entry name" value="lambda repressor-like DNA-binding domains"/>
    <property type="match status" value="1"/>
</dbReference>
<dbReference type="InterPro" id="IPR028082">
    <property type="entry name" value="Peripla_BP_I"/>
</dbReference>
<dbReference type="InterPro" id="IPR000843">
    <property type="entry name" value="HTH_LacI"/>
</dbReference>
<dbReference type="PROSITE" id="PS50932">
    <property type="entry name" value="HTH_LACI_2"/>
    <property type="match status" value="1"/>
</dbReference>
<evidence type="ECO:0000259" key="5">
    <source>
        <dbReference type="PROSITE" id="PS50932"/>
    </source>
</evidence>
<evidence type="ECO:0000256" key="3">
    <source>
        <dbReference type="ARBA" id="ARBA00023125"/>
    </source>
</evidence>
<dbReference type="CDD" id="cd01392">
    <property type="entry name" value="HTH_LacI"/>
    <property type="match status" value="1"/>
</dbReference>
<sequence length="340" mass="36378">MADVAASAGVSLTTASYVLNDRAREMRISDDAEQRVRDAVTRLSYRPNRNARSLRTSRTATLGVISDHVASGSYSSLMLSGAAAAARARHHLVVIGETEGDRQLERDLVEELIDRQVDGFLYATRTLLEVDVPDALRTLPVVLLNCVDRERRLPSVVPDEVGAGRLAASTLVTAGRADALFVVGEDATPGALADGLRRQGMAQVLGQAGVEVAGTLRCRWDVREAFATVKGSLAAGTRPTSFVCLNDRVAMGTYQAVQEAGLWIPADVSIVSFDGSELAGWLQPRVSSIALPFNDMGARAVDILLDPDRVPDVVHVPMPMLDGESVAGSHARRSRHLSTS</sequence>
<dbReference type="InterPro" id="IPR010982">
    <property type="entry name" value="Lambda_DNA-bd_dom_sf"/>
</dbReference>
<dbReference type="OrthoDB" id="9798934at2"/>